<proteinExistence type="predicted"/>
<organism evidence="1 2">
    <name type="scientific">Hygrophoropsis aurantiaca</name>
    <dbReference type="NCBI Taxonomy" id="72124"/>
    <lineage>
        <taxon>Eukaryota</taxon>
        <taxon>Fungi</taxon>
        <taxon>Dikarya</taxon>
        <taxon>Basidiomycota</taxon>
        <taxon>Agaricomycotina</taxon>
        <taxon>Agaricomycetes</taxon>
        <taxon>Agaricomycetidae</taxon>
        <taxon>Boletales</taxon>
        <taxon>Coniophorineae</taxon>
        <taxon>Hygrophoropsidaceae</taxon>
        <taxon>Hygrophoropsis</taxon>
    </lineage>
</organism>
<comment type="caution">
    <text evidence="1">The sequence shown here is derived from an EMBL/GenBank/DDBJ whole genome shotgun (WGS) entry which is preliminary data.</text>
</comment>
<protein>
    <submittedName>
        <fullName evidence="1">Uncharacterized protein</fullName>
    </submittedName>
</protein>
<gene>
    <name evidence="1" type="ORF">BJ138DRAFT_1016546</name>
</gene>
<sequence>MPHNIDEKKVDEKEEKIQTLTDSDIQILKTYGQGPYAAKLKKTSDDIKEVQKRIDEKLGVKESDTGLAAPNLWDLAADRMRMGSEHPLQVARCTKIIPVDPKKAEAARAVNPAGAVQGQKGADEQDKYVINIKQIAKFVVGLGDRVAATDIEEGMRVGVDRNKYQIQIPLPAKIDASVTMMQVEEKPDVTYADVGGCKEQIEKLREVVETPLLSPERFVNLGIDPPKGVLLFGPPGTGKTLCARAVANRTDATFIRVIGSELVQKYVGEGARMVRELFEMARSKKACIIFFDEVDAIGGARFDDGAGGDNEVQRTMLELINQLDGFDPRGNIKVLMATNRPDTLDPALLRPGRLDRRVEFSLPDNEGRAHILKIHARSMSVERDIRFDLIARLCPNTTGAELRSVATEAGMFAIRARRKVASERDFLDAVEKVVRQGTKFSSTYVFFAIYLDPNQLIFLSIRPLYQSIFLPIMHLKLAKRLILRNRDILSHRQFHVRKAPDPPSSEVAKLLASFASHPPLPLTLSALVSFGKPLTTDSILRSVSYVLSEIPRRLATRVRTLEALPFIVGTNPYIAKTLSAYRESFQFIATYPRVRSLEDNAEFTAQLDQLVESHRNDIPTMAKGFQECSRYMSPTQISNFLDGAIRNRISVRLIAEQHIALSHALASEKPNSLSSHYGIVDMRCCPAEMIKLCGAFVTELCEATLGMSPSITIDGHPEAVFAYVPIHLEYILTEILKNSFRATVEHHYKLHGTSSAHNLPPVQVTISPPSDSTPFLCLRIRDQGGGVSPSNMARIFSYAFTTAGHGGDNDDNGGGPYAAQQVGGSAAVGSGGSGEGNLFGEITGKGVQIGLGTIAGLGYGLPMSRLYAKYFGGSLDLFSLDGLGSDVFLKLRCLDGAGNAEI</sequence>
<reference evidence="1" key="1">
    <citation type="journal article" date="2021" name="New Phytol.">
        <title>Evolutionary innovations through gain and loss of genes in the ectomycorrhizal Boletales.</title>
        <authorList>
            <person name="Wu G."/>
            <person name="Miyauchi S."/>
            <person name="Morin E."/>
            <person name="Kuo A."/>
            <person name="Drula E."/>
            <person name="Varga T."/>
            <person name="Kohler A."/>
            <person name="Feng B."/>
            <person name="Cao Y."/>
            <person name="Lipzen A."/>
            <person name="Daum C."/>
            <person name="Hundley H."/>
            <person name="Pangilinan J."/>
            <person name="Johnson J."/>
            <person name="Barry K."/>
            <person name="LaButti K."/>
            <person name="Ng V."/>
            <person name="Ahrendt S."/>
            <person name="Min B."/>
            <person name="Choi I.G."/>
            <person name="Park H."/>
            <person name="Plett J.M."/>
            <person name="Magnuson J."/>
            <person name="Spatafora J.W."/>
            <person name="Nagy L.G."/>
            <person name="Henrissat B."/>
            <person name="Grigoriev I.V."/>
            <person name="Yang Z.L."/>
            <person name="Xu J."/>
            <person name="Martin F.M."/>
        </authorList>
    </citation>
    <scope>NUCLEOTIDE SEQUENCE</scope>
    <source>
        <strain evidence="1">ATCC 28755</strain>
    </source>
</reference>
<keyword evidence="2" id="KW-1185">Reference proteome</keyword>
<evidence type="ECO:0000313" key="1">
    <source>
        <dbReference type="EMBL" id="KAH7906235.1"/>
    </source>
</evidence>
<dbReference type="EMBL" id="MU268049">
    <property type="protein sequence ID" value="KAH7906235.1"/>
    <property type="molecule type" value="Genomic_DNA"/>
</dbReference>
<evidence type="ECO:0000313" key="2">
    <source>
        <dbReference type="Proteomes" id="UP000790377"/>
    </source>
</evidence>
<dbReference type="Proteomes" id="UP000790377">
    <property type="component" value="Unassembled WGS sequence"/>
</dbReference>
<name>A0ACB7ZYB1_9AGAM</name>
<accession>A0ACB7ZYB1</accession>